<feature type="transmembrane region" description="Helical" evidence="1">
    <location>
        <begin position="6"/>
        <end position="26"/>
    </location>
</feature>
<organism evidence="2 3">
    <name type="scientific">Marinobacterium mangrovicola</name>
    <dbReference type="NCBI Taxonomy" id="1476959"/>
    <lineage>
        <taxon>Bacteria</taxon>
        <taxon>Pseudomonadati</taxon>
        <taxon>Pseudomonadota</taxon>
        <taxon>Gammaproteobacteria</taxon>
        <taxon>Oceanospirillales</taxon>
        <taxon>Oceanospirillaceae</taxon>
        <taxon>Marinobacterium</taxon>
    </lineage>
</organism>
<dbReference type="PANTHER" id="PTHR33507">
    <property type="entry name" value="INNER MEMBRANE PROTEIN YBBJ"/>
    <property type="match status" value="1"/>
</dbReference>
<keyword evidence="1" id="KW-0812">Transmembrane</keyword>
<dbReference type="PANTHER" id="PTHR33507:SF3">
    <property type="entry name" value="INNER MEMBRANE PROTEIN YBBJ"/>
    <property type="match status" value="1"/>
</dbReference>
<gene>
    <name evidence="2" type="ORF">CLV83_0457</name>
</gene>
<evidence type="ECO:0008006" key="4">
    <source>
        <dbReference type="Google" id="ProtNLM"/>
    </source>
</evidence>
<dbReference type="GO" id="GO:0005886">
    <property type="term" value="C:plasma membrane"/>
    <property type="evidence" value="ECO:0007669"/>
    <property type="project" value="TreeGrafter"/>
</dbReference>
<evidence type="ECO:0000313" key="3">
    <source>
        <dbReference type="Proteomes" id="UP000294546"/>
    </source>
</evidence>
<dbReference type="Proteomes" id="UP000294546">
    <property type="component" value="Unassembled WGS sequence"/>
</dbReference>
<proteinExistence type="predicted"/>
<sequence length="155" mass="17148">MEFLATYLTEALAVLGIVLLAIEVGVLGVSTLVLLFAGIALLLTSVSMYFGWIPDTWKWALIATTGYTVLTGLILWPIFKRIQRTSASDYKAVKSDLIGHSFYLPEDTSVQQPANYRFSGVDWKLISQDDLSKGTLVEVVDLQVGQLFIRAKESD</sequence>
<dbReference type="EMBL" id="SMFU01000007">
    <property type="protein sequence ID" value="TCK08378.1"/>
    <property type="molecule type" value="Genomic_DNA"/>
</dbReference>
<dbReference type="InterPro" id="IPR052165">
    <property type="entry name" value="Membrane_assoc_protease"/>
</dbReference>
<accession>A0A4R1GK09</accession>
<feature type="transmembrane region" description="Helical" evidence="1">
    <location>
        <begin position="33"/>
        <end position="53"/>
    </location>
</feature>
<evidence type="ECO:0000256" key="1">
    <source>
        <dbReference type="SAM" id="Phobius"/>
    </source>
</evidence>
<keyword evidence="1" id="KW-0472">Membrane</keyword>
<comment type="caution">
    <text evidence="2">The sequence shown here is derived from an EMBL/GenBank/DDBJ whole genome shotgun (WGS) entry which is preliminary data.</text>
</comment>
<dbReference type="RefSeq" id="WP_132286913.1">
    <property type="nucleotide sequence ID" value="NZ_SMFU01000007.1"/>
</dbReference>
<dbReference type="OrthoDB" id="7863671at2"/>
<protein>
    <recommendedName>
        <fullName evidence="4">NfeD-like C-terminal domain-containing protein</fullName>
    </recommendedName>
</protein>
<name>A0A4R1GK09_9GAMM</name>
<feature type="transmembrane region" description="Helical" evidence="1">
    <location>
        <begin position="59"/>
        <end position="79"/>
    </location>
</feature>
<dbReference type="AlphaFoldDB" id="A0A4R1GK09"/>
<keyword evidence="3" id="KW-1185">Reference proteome</keyword>
<reference evidence="2 3" key="1">
    <citation type="submission" date="2019-03" db="EMBL/GenBank/DDBJ databases">
        <title>Genomic Encyclopedia of Archaeal and Bacterial Type Strains, Phase II (KMG-II): from individual species to whole genera.</title>
        <authorList>
            <person name="Goeker M."/>
        </authorList>
    </citation>
    <scope>NUCLEOTIDE SEQUENCE [LARGE SCALE GENOMIC DNA]</scope>
    <source>
        <strain evidence="2 3">DSM 27697</strain>
    </source>
</reference>
<keyword evidence="1" id="KW-1133">Transmembrane helix</keyword>
<evidence type="ECO:0000313" key="2">
    <source>
        <dbReference type="EMBL" id="TCK08378.1"/>
    </source>
</evidence>